<dbReference type="EMBL" id="CABVIF010000002">
    <property type="protein sequence ID" value="VVO78822.1"/>
    <property type="molecule type" value="Genomic_DNA"/>
</dbReference>
<name>A0A5E7IST6_PSEFL</name>
<evidence type="ECO:0000256" key="1">
    <source>
        <dbReference type="SAM" id="MobiDB-lite"/>
    </source>
</evidence>
<evidence type="ECO:0000313" key="2">
    <source>
        <dbReference type="EMBL" id="VVO78822.1"/>
    </source>
</evidence>
<gene>
    <name evidence="2" type="ORF">PS854_01690</name>
</gene>
<dbReference type="AlphaFoldDB" id="A0A5E7IST6"/>
<dbReference type="Proteomes" id="UP000327111">
    <property type="component" value="Unassembled WGS sequence"/>
</dbReference>
<accession>A0A5E7IST6</accession>
<protein>
    <submittedName>
        <fullName evidence="2">Uncharacterized protein</fullName>
    </submittedName>
</protein>
<sequence length="102" mass="11320">MAGSDKKEQQLAAGQSTSGGTEPLDVQEPDVRSIVIDRDATGLIPWEKLNTNQIITLAEWFGSFPPAGRTDKYRLQIARKSSSSGWVKFLRISPTYRLNPDL</sequence>
<dbReference type="RefSeq" id="WP_150733111.1">
    <property type="nucleotide sequence ID" value="NZ_CABVIF010000002.1"/>
</dbReference>
<evidence type="ECO:0000313" key="3">
    <source>
        <dbReference type="Proteomes" id="UP000327111"/>
    </source>
</evidence>
<organism evidence="2 3">
    <name type="scientific">Pseudomonas fluorescens</name>
    <dbReference type="NCBI Taxonomy" id="294"/>
    <lineage>
        <taxon>Bacteria</taxon>
        <taxon>Pseudomonadati</taxon>
        <taxon>Pseudomonadota</taxon>
        <taxon>Gammaproteobacteria</taxon>
        <taxon>Pseudomonadales</taxon>
        <taxon>Pseudomonadaceae</taxon>
        <taxon>Pseudomonas</taxon>
    </lineage>
</organism>
<proteinExistence type="predicted"/>
<reference evidence="2 3" key="1">
    <citation type="submission" date="2019-09" db="EMBL/GenBank/DDBJ databases">
        <authorList>
            <person name="Chandra G."/>
            <person name="Truman W A."/>
        </authorList>
    </citation>
    <scope>NUCLEOTIDE SEQUENCE [LARGE SCALE GENOMIC DNA]</scope>
    <source>
        <strain evidence="2">PS854</strain>
    </source>
</reference>
<feature type="region of interest" description="Disordered" evidence="1">
    <location>
        <begin position="1"/>
        <end position="30"/>
    </location>
</feature>